<protein>
    <submittedName>
        <fullName evidence="2">Uncharacterized protein</fullName>
    </submittedName>
</protein>
<proteinExistence type="predicted"/>
<gene>
    <name evidence="2" type="ORF">S03H2_13607</name>
</gene>
<reference evidence="2" key="1">
    <citation type="journal article" date="2014" name="Front. Microbiol.">
        <title>High frequency of phylogenetically diverse reductive dehalogenase-homologous genes in deep subseafloor sedimentary metagenomes.</title>
        <authorList>
            <person name="Kawai M."/>
            <person name="Futagami T."/>
            <person name="Toyoda A."/>
            <person name="Takaki Y."/>
            <person name="Nishi S."/>
            <person name="Hori S."/>
            <person name="Arai W."/>
            <person name="Tsubouchi T."/>
            <person name="Morono Y."/>
            <person name="Uchiyama I."/>
            <person name="Ito T."/>
            <person name="Fujiyama A."/>
            <person name="Inagaki F."/>
            <person name="Takami H."/>
        </authorList>
    </citation>
    <scope>NUCLEOTIDE SEQUENCE</scope>
    <source>
        <strain evidence="2">Expedition CK06-06</strain>
    </source>
</reference>
<keyword evidence="1" id="KW-0175">Coiled coil</keyword>
<name>X1F0W0_9ZZZZ</name>
<evidence type="ECO:0000313" key="2">
    <source>
        <dbReference type="EMBL" id="GAH38537.1"/>
    </source>
</evidence>
<organism evidence="2">
    <name type="scientific">marine sediment metagenome</name>
    <dbReference type="NCBI Taxonomy" id="412755"/>
    <lineage>
        <taxon>unclassified sequences</taxon>
        <taxon>metagenomes</taxon>
        <taxon>ecological metagenomes</taxon>
    </lineage>
</organism>
<comment type="caution">
    <text evidence="2">The sequence shown here is derived from an EMBL/GenBank/DDBJ whole genome shotgun (WGS) entry which is preliminary data.</text>
</comment>
<dbReference type="AlphaFoldDB" id="X1F0W0"/>
<sequence>MIKNSDSEFLILLYSLKSNKITMATTITIKEEAIPIVKSGLAIEENILKISLDEYKKDLEAFEREYKMSSAVFIQKFESGDLGDDAKWFDFLFAYRAYEHVKKKLKLIDEIPI</sequence>
<evidence type="ECO:0000256" key="1">
    <source>
        <dbReference type="SAM" id="Coils"/>
    </source>
</evidence>
<accession>X1F0W0</accession>
<dbReference type="EMBL" id="BARU01006905">
    <property type="protein sequence ID" value="GAH38537.1"/>
    <property type="molecule type" value="Genomic_DNA"/>
</dbReference>
<feature type="coiled-coil region" evidence="1">
    <location>
        <begin position="45"/>
        <end position="72"/>
    </location>
</feature>